<evidence type="ECO:0000256" key="8">
    <source>
        <dbReference type="ARBA" id="ARBA00023098"/>
    </source>
</evidence>
<protein>
    <recommendedName>
        <fullName evidence="2">phospholipase A2</fullName>
        <ecNumber evidence="2">3.1.1.4</ecNumber>
    </recommendedName>
</protein>
<dbReference type="GO" id="GO:0004623">
    <property type="term" value="F:phospholipase A2 activity"/>
    <property type="evidence" value="ECO:0007669"/>
    <property type="project" value="UniProtKB-EC"/>
</dbReference>
<evidence type="ECO:0000256" key="3">
    <source>
        <dbReference type="ARBA" id="ARBA00022490"/>
    </source>
</evidence>
<dbReference type="SUPFAM" id="SSF49562">
    <property type="entry name" value="C2 domain (Calcium/lipid-binding domain, CaLB)"/>
    <property type="match status" value="1"/>
</dbReference>
<dbReference type="SMART" id="SM00239">
    <property type="entry name" value="C2"/>
    <property type="match status" value="1"/>
</dbReference>
<keyword evidence="8" id="KW-0443">Lipid metabolism</keyword>
<evidence type="ECO:0000256" key="5">
    <source>
        <dbReference type="ARBA" id="ARBA00022801"/>
    </source>
</evidence>
<dbReference type="Pfam" id="PF00168">
    <property type="entry name" value="C2"/>
    <property type="match status" value="1"/>
</dbReference>
<name>A0A3B3S7N1_9TELE</name>
<organism evidence="10 11">
    <name type="scientific">Paramormyrops kingsleyae</name>
    <dbReference type="NCBI Taxonomy" id="1676925"/>
    <lineage>
        <taxon>Eukaryota</taxon>
        <taxon>Metazoa</taxon>
        <taxon>Chordata</taxon>
        <taxon>Craniata</taxon>
        <taxon>Vertebrata</taxon>
        <taxon>Euteleostomi</taxon>
        <taxon>Actinopterygii</taxon>
        <taxon>Neopterygii</taxon>
        <taxon>Teleostei</taxon>
        <taxon>Osteoglossocephala</taxon>
        <taxon>Osteoglossomorpha</taxon>
        <taxon>Osteoglossiformes</taxon>
        <taxon>Mormyridae</taxon>
        <taxon>Paramormyrops</taxon>
    </lineage>
</organism>
<keyword evidence="11" id="KW-1185">Reference proteome</keyword>
<dbReference type="InterPro" id="IPR045050">
    <property type="entry name" value="Synaptotagmin_plant"/>
</dbReference>
<keyword evidence="5" id="KW-0378">Hydrolase</keyword>
<dbReference type="GeneTree" id="ENSGT01030000234606"/>
<dbReference type="STRING" id="1676925.ENSPKIP00000026762"/>
<evidence type="ECO:0000313" key="11">
    <source>
        <dbReference type="Proteomes" id="UP000261540"/>
    </source>
</evidence>
<proteinExistence type="predicted"/>
<keyword evidence="4" id="KW-0479">Metal-binding</keyword>
<dbReference type="FunFam" id="2.60.40.150:FF:000030">
    <property type="entry name" value="Phospholipase A2"/>
    <property type="match status" value="1"/>
</dbReference>
<dbReference type="GO" id="GO:0005783">
    <property type="term" value="C:endoplasmic reticulum"/>
    <property type="evidence" value="ECO:0007669"/>
    <property type="project" value="TreeGrafter"/>
</dbReference>
<evidence type="ECO:0000256" key="1">
    <source>
        <dbReference type="ARBA" id="ARBA00004496"/>
    </source>
</evidence>
<dbReference type="InterPro" id="IPR035892">
    <property type="entry name" value="C2_domain_sf"/>
</dbReference>
<dbReference type="Gene3D" id="2.60.40.150">
    <property type="entry name" value="C2 domain"/>
    <property type="match status" value="1"/>
</dbReference>
<dbReference type="Ensembl" id="ENSPKIT00000007522.1">
    <property type="protein sequence ID" value="ENSPKIP00000026762.1"/>
    <property type="gene ID" value="ENSPKIG00000009109.1"/>
</dbReference>
<dbReference type="AlphaFoldDB" id="A0A3B3S7N1"/>
<evidence type="ECO:0000256" key="7">
    <source>
        <dbReference type="ARBA" id="ARBA00022963"/>
    </source>
</evidence>
<dbReference type="Proteomes" id="UP000261540">
    <property type="component" value="Unplaced"/>
</dbReference>
<evidence type="ECO:0000256" key="4">
    <source>
        <dbReference type="ARBA" id="ARBA00022723"/>
    </source>
</evidence>
<keyword evidence="3" id="KW-0963">Cytoplasm</keyword>
<reference evidence="10" key="1">
    <citation type="submission" date="2025-08" db="UniProtKB">
        <authorList>
            <consortium name="Ensembl"/>
        </authorList>
    </citation>
    <scope>IDENTIFICATION</scope>
</reference>
<reference evidence="10" key="2">
    <citation type="submission" date="2025-09" db="UniProtKB">
        <authorList>
            <consortium name="Ensembl"/>
        </authorList>
    </citation>
    <scope>IDENTIFICATION</scope>
</reference>
<dbReference type="PANTHER" id="PTHR10774:SF190">
    <property type="entry name" value="C2 CALCIUM_LIPID-BINDING ENDONUCLEASE_EXONUCLEASE_PHOSPHATASE-RELATED"/>
    <property type="match status" value="1"/>
</dbReference>
<dbReference type="PROSITE" id="PS50004">
    <property type="entry name" value="C2"/>
    <property type="match status" value="1"/>
</dbReference>
<keyword evidence="7" id="KW-0442">Lipid degradation</keyword>
<evidence type="ECO:0000256" key="2">
    <source>
        <dbReference type="ARBA" id="ARBA00013278"/>
    </source>
</evidence>
<dbReference type="GO" id="GO:0046872">
    <property type="term" value="F:metal ion binding"/>
    <property type="evidence" value="ECO:0007669"/>
    <property type="project" value="UniProtKB-KW"/>
</dbReference>
<accession>A0A3B3S7N1</accession>
<evidence type="ECO:0000259" key="9">
    <source>
        <dbReference type="PROSITE" id="PS50004"/>
    </source>
</evidence>
<dbReference type="InterPro" id="IPR000008">
    <property type="entry name" value="C2_dom"/>
</dbReference>
<keyword evidence="6" id="KW-0106">Calcium</keyword>
<dbReference type="PANTHER" id="PTHR10774">
    <property type="entry name" value="EXTENDED SYNAPTOTAGMIN-RELATED"/>
    <property type="match status" value="1"/>
</dbReference>
<evidence type="ECO:0000256" key="6">
    <source>
        <dbReference type="ARBA" id="ARBA00022837"/>
    </source>
</evidence>
<dbReference type="GO" id="GO:0016042">
    <property type="term" value="P:lipid catabolic process"/>
    <property type="evidence" value="ECO:0007669"/>
    <property type="project" value="UniProtKB-KW"/>
</dbReference>
<dbReference type="GO" id="GO:0008289">
    <property type="term" value="F:lipid binding"/>
    <property type="evidence" value="ECO:0007669"/>
    <property type="project" value="InterPro"/>
</dbReference>
<feature type="domain" description="C2" evidence="9">
    <location>
        <begin position="1"/>
        <end position="98"/>
    </location>
</feature>
<dbReference type="EC" id="3.1.1.4" evidence="2"/>
<comment type="subcellular location">
    <subcellularLocation>
        <location evidence="1">Cytoplasm</location>
    </subcellularLocation>
</comment>
<sequence length="109" mass="12311">VVRAENVTKGLGDYLDTPDPYVELCVPAVCTSKKRTRHIDNNVNPEWNETFEFILDPSQENVLEVTLMDANYIMDQTLGTASFTISNIKVGQTQLITLPTGEVRIFNEY</sequence>
<evidence type="ECO:0000313" key="10">
    <source>
        <dbReference type="Ensembl" id="ENSPKIP00000026762.1"/>
    </source>
</evidence>